<dbReference type="Proteomes" id="UP000807353">
    <property type="component" value="Unassembled WGS sequence"/>
</dbReference>
<dbReference type="EMBL" id="MU150232">
    <property type="protein sequence ID" value="KAF9468530.1"/>
    <property type="molecule type" value="Genomic_DNA"/>
</dbReference>
<gene>
    <name evidence="1" type="ORF">BDZ94DRAFT_672218</name>
</gene>
<dbReference type="AlphaFoldDB" id="A0A9P5YJ31"/>
<reference evidence="1" key="1">
    <citation type="submission" date="2020-11" db="EMBL/GenBank/DDBJ databases">
        <authorList>
            <consortium name="DOE Joint Genome Institute"/>
            <person name="Ahrendt S."/>
            <person name="Riley R."/>
            <person name="Andreopoulos W."/>
            <person name="Labutti K."/>
            <person name="Pangilinan J."/>
            <person name="Ruiz-Duenas F.J."/>
            <person name="Barrasa J.M."/>
            <person name="Sanchez-Garcia M."/>
            <person name="Camarero S."/>
            <person name="Miyauchi S."/>
            <person name="Serrano A."/>
            <person name="Linde D."/>
            <person name="Babiker R."/>
            <person name="Drula E."/>
            <person name="Ayuso-Fernandez I."/>
            <person name="Pacheco R."/>
            <person name="Padilla G."/>
            <person name="Ferreira P."/>
            <person name="Barriuso J."/>
            <person name="Kellner H."/>
            <person name="Castanera R."/>
            <person name="Alfaro M."/>
            <person name="Ramirez L."/>
            <person name="Pisabarro A.G."/>
            <person name="Kuo A."/>
            <person name="Tritt A."/>
            <person name="Lipzen A."/>
            <person name="He G."/>
            <person name="Yan M."/>
            <person name="Ng V."/>
            <person name="Cullen D."/>
            <person name="Martin F."/>
            <person name="Rosso M.-N."/>
            <person name="Henrissat B."/>
            <person name="Hibbett D."/>
            <person name="Martinez A.T."/>
            <person name="Grigoriev I.V."/>
        </authorList>
    </citation>
    <scope>NUCLEOTIDE SEQUENCE</scope>
    <source>
        <strain evidence="1">CBS 247.69</strain>
    </source>
</reference>
<organism evidence="1 2">
    <name type="scientific">Collybia nuda</name>
    <dbReference type="NCBI Taxonomy" id="64659"/>
    <lineage>
        <taxon>Eukaryota</taxon>
        <taxon>Fungi</taxon>
        <taxon>Dikarya</taxon>
        <taxon>Basidiomycota</taxon>
        <taxon>Agaricomycotina</taxon>
        <taxon>Agaricomycetes</taxon>
        <taxon>Agaricomycetidae</taxon>
        <taxon>Agaricales</taxon>
        <taxon>Tricholomatineae</taxon>
        <taxon>Clitocybaceae</taxon>
        <taxon>Collybia</taxon>
    </lineage>
</organism>
<comment type="caution">
    <text evidence="1">The sequence shown here is derived from an EMBL/GenBank/DDBJ whole genome shotgun (WGS) entry which is preliminary data.</text>
</comment>
<evidence type="ECO:0000313" key="2">
    <source>
        <dbReference type="Proteomes" id="UP000807353"/>
    </source>
</evidence>
<sequence>MLTSGPQRPAHRFSSLFPKISRRLICLATFAPPSSHPHANLSLIVHIAQHPTNYQVQVTLSIVLIILSSHVSAETTYVRLAKLHSKSPKPRVVRFSLPDTSLIVAINIFWAKPILAARHPTDVLLGTQVFLDIV</sequence>
<name>A0A9P5YJ31_9AGAR</name>
<protein>
    <submittedName>
        <fullName evidence="1">Uncharacterized protein</fullName>
    </submittedName>
</protein>
<keyword evidence="2" id="KW-1185">Reference proteome</keyword>
<proteinExistence type="predicted"/>
<evidence type="ECO:0000313" key="1">
    <source>
        <dbReference type="EMBL" id="KAF9468530.1"/>
    </source>
</evidence>
<accession>A0A9P5YJ31</accession>